<feature type="region of interest" description="Disordered" evidence="8">
    <location>
        <begin position="584"/>
        <end position="636"/>
    </location>
</feature>
<dbReference type="InterPro" id="IPR003593">
    <property type="entry name" value="AAA+_ATPase"/>
</dbReference>
<dbReference type="GO" id="GO:0043565">
    <property type="term" value="F:sequence-specific DNA binding"/>
    <property type="evidence" value="ECO:0007669"/>
    <property type="project" value="InterPro"/>
</dbReference>
<dbReference type="InterPro" id="IPR029016">
    <property type="entry name" value="GAF-like_dom_sf"/>
</dbReference>
<feature type="domain" description="Sigma-54 factor interaction" evidence="9">
    <location>
        <begin position="345"/>
        <end position="575"/>
    </location>
</feature>
<evidence type="ECO:0000256" key="4">
    <source>
        <dbReference type="ARBA" id="ARBA00023015"/>
    </source>
</evidence>
<dbReference type="InterPro" id="IPR058031">
    <property type="entry name" value="AAA_lid_NorR"/>
</dbReference>
<dbReference type="EMBL" id="JACIGK010000001">
    <property type="protein sequence ID" value="MBB4264522.1"/>
    <property type="molecule type" value="Genomic_DNA"/>
</dbReference>
<evidence type="ECO:0000256" key="1">
    <source>
        <dbReference type="ARBA" id="ARBA00022741"/>
    </source>
</evidence>
<dbReference type="InterPro" id="IPR025944">
    <property type="entry name" value="Sigma_54_int_dom_CS"/>
</dbReference>
<dbReference type="Gene3D" id="3.30.450.40">
    <property type="match status" value="1"/>
</dbReference>
<comment type="caution">
    <text evidence="10">The sequence shown here is derived from an EMBL/GenBank/DDBJ whole genome shotgun (WGS) entry which is preliminary data.</text>
</comment>
<dbReference type="Gene3D" id="3.40.50.300">
    <property type="entry name" value="P-loop containing nucleotide triphosphate hydrolases"/>
    <property type="match status" value="1"/>
</dbReference>
<reference evidence="10 11" key="1">
    <citation type="submission" date="2020-08" db="EMBL/GenBank/DDBJ databases">
        <title>Genome sequencing of Purple Non-Sulfur Bacteria from various extreme environments.</title>
        <authorList>
            <person name="Mayer M."/>
        </authorList>
    </citation>
    <scope>NUCLEOTIDE SEQUENCE [LARGE SCALE GENOMIC DNA]</scope>
    <source>
        <strain evidence="10 11">JA131</strain>
    </source>
</reference>
<dbReference type="InterPro" id="IPR003018">
    <property type="entry name" value="GAF"/>
</dbReference>
<dbReference type="Pfam" id="PF02954">
    <property type="entry name" value="HTH_8"/>
    <property type="match status" value="1"/>
</dbReference>
<dbReference type="PROSITE" id="PS00676">
    <property type="entry name" value="SIGMA54_INTERACT_2"/>
    <property type="match status" value="1"/>
</dbReference>
<organism evidence="10 11">
    <name type="scientific">Roseospira visakhapatnamensis</name>
    <dbReference type="NCBI Taxonomy" id="390880"/>
    <lineage>
        <taxon>Bacteria</taxon>
        <taxon>Pseudomonadati</taxon>
        <taxon>Pseudomonadota</taxon>
        <taxon>Alphaproteobacteria</taxon>
        <taxon>Rhodospirillales</taxon>
        <taxon>Rhodospirillaceae</taxon>
        <taxon>Roseospira</taxon>
    </lineage>
</organism>
<evidence type="ECO:0000256" key="3">
    <source>
        <dbReference type="ARBA" id="ARBA00023012"/>
    </source>
</evidence>
<dbReference type="PROSITE" id="PS50045">
    <property type="entry name" value="SIGMA54_INTERACT_4"/>
    <property type="match status" value="1"/>
</dbReference>
<evidence type="ECO:0000256" key="2">
    <source>
        <dbReference type="ARBA" id="ARBA00022840"/>
    </source>
</evidence>
<keyword evidence="2" id="KW-0067">ATP-binding</keyword>
<dbReference type="Pfam" id="PF01590">
    <property type="entry name" value="GAF"/>
    <property type="match status" value="1"/>
</dbReference>
<dbReference type="CDD" id="cd00009">
    <property type="entry name" value="AAA"/>
    <property type="match status" value="1"/>
</dbReference>
<accession>A0A7W6RA24</accession>
<evidence type="ECO:0000313" key="10">
    <source>
        <dbReference type="EMBL" id="MBB4264522.1"/>
    </source>
</evidence>
<dbReference type="GO" id="GO:0006355">
    <property type="term" value="P:regulation of DNA-templated transcription"/>
    <property type="evidence" value="ECO:0007669"/>
    <property type="project" value="InterPro"/>
</dbReference>
<dbReference type="InterPro" id="IPR002197">
    <property type="entry name" value="HTH_Fis"/>
</dbReference>
<dbReference type="SUPFAM" id="SSF46689">
    <property type="entry name" value="Homeodomain-like"/>
    <property type="match status" value="1"/>
</dbReference>
<dbReference type="PRINTS" id="PR01590">
    <property type="entry name" value="HTHFIS"/>
</dbReference>
<keyword evidence="1" id="KW-0547">Nucleotide-binding</keyword>
<dbReference type="Proteomes" id="UP000554286">
    <property type="component" value="Unassembled WGS sequence"/>
</dbReference>
<name>A0A7W6RA24_9PROT</name>
<protein>
    <submittedName>
        <fullName evidence="10">Transcriptional regulator of acetoin/glycerol metabolism</fullName>
    </submittedName>
</protein>
<gene>
    <name evidence="10" type="ORF">GGD89_000128</name>
</gene>
<dbReference type="Pfam" id="PF00158">
    <property type="entry name" value="Sigma54_activat"/>
    <property type="match status" value="1"/>
</dbReference>
<evidence type="ECO:0000256" key="5">
    <source>
        <dbReference type="ARBA" id="ARBA00023125"/>
    </source>
</evidence>
<dbReference type="PANTHER" id="PTHR32071:SF81">
    <property type="entry name" value="PROPIONATE CATABOLISM OPERON REGULATORY PROTEIN"/>
    <property type="match status" value="1"/>
</dbReference>
<evidence type="ECO:0000259" key="9">
    <source>
        <dbReference type="PROSITE" id="PS50045"/>
    </source>
</evidence>
<dbReference type="GO" id="GO:0005524">
    <property type="term" value="F:ATP binding"/>
    <property type="evidence" value="ECO:0007669"/>
    <property type="project" value="UniProtKB-KW"/>
</dbReference>
<evidence type="ECO:0000313" key="11">
    <source>
        <dbReference type="Proteomes" id="UP000554286"/>
    </source>
</evidence>
<dbReference type="InterPro" id="IPR027417">
    <property type="entry name" value="P-loop_NTPase"/>
</dbReference>
<dbReference type="AlphaFoldDB" id="A0A7W6RA24"/>
<dbReference type="InterPro" id="IPR025943">
    <property type="entry name" value="Sigma_54_int_dom_ATP-bd_2"/>
</dbReference>
<dbReference type="Pfam" id="PF25601">
    <property type="entry name" value="AAA_lid_14"/>
    <property type="match status" value="1"/>
</dbReference>
<dbReference type="GO" id="GO:0000160">
    <property type="term" value="P:phosphorelay signal transduction system"/>
    <property type="evidence" value="ECO:0007669"/>
    <property type="project" value="UniProtKB-KW"/>
</dbReference>
<evidence type="ECO:0000256" key="7">
    <source>
        <dbReference type="ARBA" id="ARBA00023163"/>
    </source>
</evidence>
<keyword evidence="6" id="KW-0010">Activator</keyword>
<keyword evidence="5" id="KW-0238">DNA-binding</keyword>
<dbReference type="Gene3D" id="1.10.8.60">
    <property type="match status" value="1"/>
</dbReference>
<dbReference type="SUPFAM" id="SSF52540">
    <property type="entry name" value="P-loop containing nucleoside triphosphate hydrolases"/>
    <property type="match status" value="1"/>
</dbReference>
<dbReference type="FunFam" id="3.40.50.300:FF:000006">
    <property type="entry name" value="DNA-binding transcriptional regulator NtrC"/>
    <property type="match status" value="1"/>
</dbReference>
<dbReference type="RefSeq" id="WP_184042159.1">
    <property type="nucleotide sequence ID" value="NZ_JACIGK010000001.1"/>
</dbReference>
<keyword evidence="7" id="KW-0804">Transcription</keyword>
<keyword evidence="4" id="KW-0805">Transcription regulation</keyword>
<sequence length="695" mass="74769">MAGTPYSRAVGPGGDTTTMAAWEKFLSGEGMPTDAVRRTVEDSWRRCQSLGVDPVRRSAPVMVAEDALDALKDRHRDLVQAARPVMAQARQFLAESRTVMVLTDPEGVILWVEGDPQAKARSHDIRLVPGAAWHESVSGTNAIGTALAAGQPVRIVAAEHFCEGIKRWTCSATVIHDPDDGRIVGVLDISGLKGSHNTHCLALAVTGASRIEARLAAVHGERRARLLDVALTRTRQWADQGVMIFDHRGRMVRANHRAEAYLNGLGLDLGACNDVALPGPWPDNAPPDTPLPPWLKRDWLEPVMERAEHLGTLLAIPASRPGHRSPAVAEAVPPGTEDADPFAAIVGTSAVLAAVKTKARRLARLPVPVLLLGPTGAGKEVFARALHAAGPRGTGPFVPLNCAAMTRDLLASELFGYGDGAFTGARRGGMGGKFEAADGGTLFLDEIGEMPPDLQAHFLRVLEDGVVYRLGEHKPRRIKVRVVAATNRDLRADVAAGAFRMDLFYRLAVTVLHLPRLADRVEDIPILVRHFIDQTRRAYGVAAKRPSADLIAALQAHPWPGNVRELRNVVEGLMLLVEGEGVTRDDLPPDYAEAPAPRSARIGTGPPEGGGDDDRDADTGPGHRPAPAAGDPVSLADRERETMVDAIAHERGNLTRAATRLGIAKSTLYEKMKRHRVDRVSALQARPARSRHGGR</sequence>
<evidence type="ECO:0000256" key="6">
    <source>
        <dbReference type="ARBA" id="ARBA00023159"/>
    </source>
</evidence>
<dbReference type="Gene3D" id="1.10.10.60">
    <property type="entry name" value="Homeodomain-like"/>
    <property type="match status" value="1"/>
</dbReference>
<keyword evidence="3" id="KW-0902">Two-component regulatory system</keyword>
<dbReference type="PROSITE" id="PS00688">
    <property type="entry name" value="SIGMA54_INTERACT_3"/>
    <property type="match status" value="1"/>
</dbReference>
<proteinExistence type="predicted"/>
<dbReference type="InterPro" id="IPR009057">
    <property type="entry name" value="Homeodomain-like_sf"/>
</dbReference>
<dbReference type="InterPro" id="IPR002078">
    <property type="entry name" value="Sigma_54_int"/>
</dbReference>
<dbReference type="SMART" id="SM00382">
    <property type="entry name" value="AAA"/>
    <property type="match status" value="1"/>
</dbReference>
<dbReference type="PANTHER" id="PTHR32071">
    <property type="entry name" value="TRANSCRIPTIONAL REGULATORY PROTEIN"/>
    <property type="match status" value="1"/>
</dbReference>
<keyword evidence="11" id="KW-1185">Reference proteome</keyword>
<evidence type="ECO:0000256" key="8">
    <source>
        <dbReference type="SAM" id="MobiDB-lite"/>
    </source>
</evidence>